<name>A0A9Q4PWL9_9BACT</name>
<accession>A0A9Q4PWL9</accession>
<reference evidence="1" key="1">
    <citation type="submission" date="2022-12" db="EMBL/GenBank/DDBJ databases">
        <title>Species Delineation and Comparative Genomics within the Campylobacter ureolyticus Complex.</title>
        <authorList>
            <person name="Maki J."/>
            <person name="Howard M."/>
            <person name="Connelly S."/>
            <person name="Hardy D.J."/>
            <person name="Cameron A."/>
        </authorList>
    </citation>
    <scope>NUCLEOTIDE SEQUENCE</scope>
    <source>
        <strain evidence="1">URMC_787</strain>
    </source>
</reference>
<sequence length="285" mass="33626">KDTHNYKNNSFNNNLNNINKDYYTINNYEFSKLNKDKGDNRQYHQDEIEFINNNHEEFKKYYKTKIGKNITKDEAKKLLDFSGKYMIDYEKNGWYNFKSLFGKEEYSKDEINTAMGFLIDKSKGLKFIDNYKEEFTPTNYFGVTKEQFYDNNYNPNEAQGLGDMSLVFIPISKVGESTIKGFRGIYYNGKNTFKQKNIKNPLENTKYTKKVLIQKSNKNDYFHSFPDSVDAFAKYGKKTKIIGKDGVKRTKIEISGNYKNQDGVFEYIIEPDNTINHRFFRVIGE</sequence>
<evidence type="ECO:0000313" key="2">
    <source>
        <dbReference type="Proteomes" id="UP001075225"/>
    </source>
</evidence>
<organism evidence="1 2">
    <name type="scientific">Campylobacter ureolyticus</name>
    <dbReference type="NCBI Taxonomy" id="827"/>
    <lineage>
        <taxon>Bacteria</taxon>
        <taxon>Pseudomonadati</taxon>
        <taxon>Campylobacterota</taxon>
        <taxon>Epsilonproteobacteria</taxon>
        <taxon>Campylobacterales</taxon>
        <taxon>Campylobacteraceae</taxon>
        <taxon>Campylobacter</taxon>
    </lineage>
</organism>
<protein>
    <submittedName>
        <fullName evidence="1">Uncharacterized protein</fullName>
    </submittedName>
</protein>
<dbReference type="EMBL" id="JAPXGO010000020">
    <property type="protein sequence ID" value="MCZ6160690.1"/>
    <property type="molecule type" value="Genomic_DNA"/>
</dbReference>
<dbReference type="AlphaFoldDB" id="A0A9Q4PWL9"/>
<proteinExistence type="predicted"/>
<evidence type="ECO:0000313" key="1">
    <source>
        <dbReference type="EMBL" id="MCZ6160690.1"/>
    </source>
</evidence>
<dbReference type="Proteomes" id="UP001075225">
    <property type="component" value="Unassembled WGS sequence"/>
</dbReference>
<gene>
    <name evidence="1" type="ORF">O6B32_09430</name>
</gene>
<feature type="non-terminal residue" evidence="1">
    <location>
        <position position="1"/>
    </location>
</feature>
<comment type="caution">
    <text evidence="1">The sequence shown here is derived from an EMBL/GenBank/DDBJ whole genome shotgun (WGS) entry which is preliminary data.</text>
</comment>